<dbReference type="Proteomes" id="UP000030686">
    <property type="component" value="Unassembled WGS sequence"/>
</dbReference>
<sequence length="49" mass="5645">MFHKLSVSLSFVTPATKWMLPDFERSVEYGRDGGLWHGQHSERTCSDCD</sequence>
<gene>
    <name evidence="1" type="ORF">PROQFM164_S03g000783</name>
</gene>
<dbReference type="AlphaFoldDB" id="W6QIM2"/>
<proteinExistence type="predicted"/>
<dbReference type="EMBL" id="HG792017">
    <property type="protein sequence ID" value="CDM34059.1"/>
    <property type="molecule type" value="Genomic_DNA"/>
</dbReference>
<protein>
    <submittedName>
        <fullName evidence="1">Genomic scaffold, ProqFM164S03</fullName>
    </submittedName>
</protein>
<name>W6QIM2_PENRF</name>
<evidence type="ECO:0000313" key="2">
    <source>
        <dbReference type="Proteomes" id="UP000030686"/>
    </source>
</evidence>
<accession>W6QIM2</accession>
<evidence type="ECO:0000313" key="1">
    <source>
        <dbReference type="EMBL" id="CDM34059.1"/>
    </source>
</evidence>
<organism evidence="1 2">
    <name type="scientific">Penicillium roqueforti (strain FM164)</name>
    <dbReference type="NCBI Taxonomy" id="1365484"/>
    <lineage>
        <taxon>Eukaryota</taxon>
        <taxon>Fungi</taxon>
        <taxon>Dikarya</taxon>
        <taxon>Ascomycota</taxon>
        <taxon>Pezizomycotina</taxon>
        <taxon>Eurotiomycetes</taxon>
        <taxon>Eurotiomycetidae</taxon>
        <taxon>Eurotiales</taxon>
        <taxon>Aspergillaceae</taxon>
        <taxon>Penicillium</taxon>
    </lineage>
</organism>
<keyword evidence="2" id="KW-1185">Reference proteome</keyword>
<reference evidence="1" key="1">
    <citation type="journal article" date="2014" name="Nat. Commun.">
        <title>Multiple recent horizontal transfers of a large genomic region in cheese making fungi.</title>
        <authorList>
            <person name="Cheeseman K."/>
            <person name="Ropars J."/>
            <person name="Renault P."/>
            <person name="Dupont J."/>
            <person name="Gouzy J."/>
            <person name="Branca A."/>
            <person name="Abraham A.L."/>
            <person name="Ceppi M."/>
            <person name="Conseiller E."/>
            <person name="Debuchy R."/>
            <person name="Malagnac F."/>
            <person name="Goarin A."/>
            <person name="Silar P."/>
            <person name="Lacoste S."/>
            <person name="Sallet E."/>
            <person name="Bensimon A."/>
            <person name="Giraud T."/>
            <person name="Brygoo Y."/>
        </authorList>
    </citation>
    <scope>NUCLEOTIDE SEQUENCE [LARGE SCALE GENOMIC DNA]</scope>
    <source>
        <strain evidence="1">FM164</strain>
    </source>
</reference>